<evidence type="ECO:0000256" key="1">
    <source>
        <dbReference type="SAM" id="MobiDB-lite"/>
    </source>
</evidence>
<comment type="caution">
    <text evidence="2">The sequence shown here is derived from an EMBL/GenBank/DDBJ whole genome shotgun (WGS) entry which is preliminary data.</text>
</comment>
<dbReference type="Proteomes" id="UP000033965">
    <property type="component" value="Unassembled WGS sequence"/>
</dbReference>
<accession>A0A0G1Y0Q2</accession>
<sequence length="108" mass="12130">MALTTLTAGELYDEIADLARDQGVSDKERWLELVEEVMDSHLSLGEMDLDDDTEGMKEILSGRWVSYKKELAEEQGEESAAAILEDEDEEDKKDKDDDDMGDGENDVV</sequence>
<feature type="compositionally biased region" description="Acidic residues" evidence="1">
    <location>
        <begin position="84"/>
        <end position="108"/>
    </location>
</feature>
<dbReference type="AlphaFoldDB" id="A0A0G1Y0Q2"/>
<organism evidence="2 3">
    <name type="scientific">Candidatus Kaiserbacteria bacterium GW2011_GWA2_49_19</name>
    <dbReference type="NCBI Taxonomy" id="1618669"/>
    <lineage>
        <taxon>Bacteria</taxon>
        <taxon>Candidatus Kaiseribacteriota</taxon>
    </lineage>
</organism>
<dbReference type="EMBL" id="LCPZ01000009">
    <property type="protein sequence ID" value="KKW08492.1"/>
    <property type="molecule type" value="Genomic_DNA"/>
</dbReference>
<evidence type="ECO:0000313" key="2">
    <source>
        <dbReference type="EMBL" id="KKW08492.1"/>
    </source>
</evidence>
<reference evidence="2 3" key="1">
    <citation type="journal article" date="2015" name="Nature">
        <title>rRNA introns, odd ribosomes, and small enigmatic genomes across a large radiation of phyla.</title>
        <authorList>
            <person name="Brown C.T."/>
            <person name="Hug L.A."/>
            <person name="Thomas B.C."/>
            <person name="Sharon I."/>
            <person name="Castelle C.J."/>
            <person name="Singh A."/>
            <person name="Wilkins M.J."/>
            <person name="Williams K.H."/>
            <person name="Banfield J.F."/>
        </authorList>
    </citation>
    <scope>NUCLEOTIDE SEQUENCE [LARGE SCALE GENOMIC DNA]</scope>
</reference>
<protein>
    <submittedName>
        <fullName evidence="2">Uncharacterized protein</fullName>
    </submittedName>
</protein>
<name>A0A0G1Y0Q2_9BACT</name>
<gene>
    <name evidence="2" type="ORF">UY44_C0009G0005</name>
</gene>
<evidence type="ECO:0000313" key="3">
    <source>
        <dbReference type="Proteomes" id="UP000033965"/>
    </source>
</evidence>
<proteinExistence type="predicted"/>
<feature type="region of interest" description="Disordered" evidence="1">
    <location>
        <begin position="75"/>
        <end position="108"/>
    </location>
</feature>